<feature type="compositionally biased region" description="Low complexity" evidence="1">
    <location>
        <begin position="99"/>
        <end position="120"/>
    </location>
</feature>
<gene>
    <name evidence="2" type="ORF">CANARDRAFT_65140</name>
</gene>
<feature type="region of interest" description="Disordered" evidence="1">
    <location>
        <begin position="184"/>
        <end position="209"/>
    </location>
</feature>
<evidence type="ECO:0000313" key="3">
    <source>
        <dbReference type="Proteomes" id="UP000094801"/>
    </source>
</evidence>
<name>A0A1E4SY19_9ASCO</name>
<proteinExistence type="predicted"/>
<evidence type="ECO:0000256" key="1">
    <source>
        <dbReference type="SAM" id="MobiDB-lite"/>
    </source>
</evidence>
<sequence>MSIKHSQSTSPSQRSNNNNHADQPDISSMLFPSLLPDTKPPSKVFRPFISPSRKPSRHSSFSMRPIQTQSKEIDLSSSLVGVGSLTPHIKRESEEKSTSKSLLESLGSVGNTSSEATMESSTAVEVKRIVNSRLGSIISTPSTTRNVTKKKSFSESRLTNRPTVSEGMVTPLLNFSSAFKVDNNPNLGSKSAGSSPRKKRQNLVQDPSDKVENVFLSPMKKAKLSSSSSKTELRDLLKENTKLMLQVSRNQEAILEYMKKCDVI</sequence>
<organism evidence="2 3">
    <name type="scientific">[Candida] arabinofermentans NRRL YB-2248</name>
    <dbReference type="NCBI Taxonomy" id="983967"/>
    <lineage>
        <taxon>Eukaryota</taxon>
        <taxon>Fungi</taxon>
        <taxon>Dikarya</taxon>
        <taxon>Ascomycota</taxon>
        <taxon>Saccharomycotina</taxon>
        <taxon>Pichiomycetes</taxon>
        <taxon>Pichiales</taxon>
        <taxon>Pichiaceae</taxon>
        <taxon>Ogataea</taxon>
        <taxon>Ogataea/Candida clade</taxon>
    </lineage>
</organism>
<evidence type="ECO:0000313" key="2">
    <source>
        <dbReference type="EMBL" id="ODV84342.1"/>
    </source>
</evidence>
<feature type="compositionally biased region" description="Polar residues" evidence="1">
    <location>
        <begin position="58"/>
        <end position="70"/>
    </location>
</feature>
<dbReference type="Proteomes" id="UP000094801">
    <property type="component" value="Unassembled WGS sequence"/>
</dbReference>
<accession>A0A1E4SY19</accession>
<keyword evidence="3" id="KW-1185">Reference proteome</keyword>
<feature type="region of interest" description="Disordered" evidence="1">
    <location>
        <begin position="143"/>
        <end position="165"/>
    </location>
</feature>
<protein>
    <submittedName>
        <fullName evidence="2">Uncharacterized protein</fullName>
    </submittedName>
</protein>
<feature type="compositionally biased region" description="Polar residues" evidence="1">
    <location>
        <begin position="1"/>
        <end position="21"/>
    </location>
</feature>
<feature type="compositionally biased region" description="Basic and acidic residues" evidence="1">
    <location>
        <begin position="89"/>
        <end position="98"/>
    </location>
</feature>
<feature type="compositionally biased region" description="Polar residues" evidence="1">
    <location>
        <begin position="184"/>
        <end position="194"/>
    </location>
</feature>
<feature type="region of interest" description="Disordered" evidence="1">
    <location>
        <begin position="88"/>
        <end position="120"/>
    </location>
</feature>
<feature type="region of interest" description="Disordered" evidence="1">
    <location>
        <begin position="1"/>
        <end position="70"/>
    </location>
</feature>
<reference evidence="3" key="1">
    <citation type="submission" date="2016-04" db="EMBL/GenBank/DDBJ databases">
        <title>Comparative genomics of biotechnologically important yeasts.</title>
        <authorList>
            <consortium name="DOE Joint Genome Institute"/>
            <person name="Riley R."/>
            <person name="Haridas S."/>
            <person name="Wolfe K.H."/>
            <person name="Lopes M.R."/>
            <person name="Hittinger C.T."/>
            <person name="Goker M."/>
            <person name="Salamov A."/>
            <person name="Wisecaver J."/>
            <person name="Long T.M."/>
            <person name="Aerts A.L."/>
            <person name="Barry K."/>
            <person name="Choi C."/>
            <person name="Clum A."/>
            <person name="Coughlan A.Y."/>
            <person name="Deshpande S."/>
            <person name="Douglass A.P."/>
            <person name="Hanson S.J."/>
            <person name="Klenk H.-P."/>
            <person name="Labutti K."/>
            <person name="Lapidus A."/>
            <person name="Lindquist E."/>
            <person name="Lipzen A."/>
            <person name="Meier-Kolthoff J.P."/>
            <person name="Ohm R.A."/>
            <person name="Otillar R.P."/>
            <person name="Pangilinan J."/>
            <person name="Peng Y."/>
            <person name="Rokas A."/>
            <person name="Rosa C.A."/>
            <person name="Scheuner C."/>
            <person name="Sibirny A.A."/>
            <person name="Slot J.C."/>
            <person name="Stielow J.B."/>
            <person name="Sun H."/>
            <person name="Kurtzman C.P."/>
            <person name="Blackwell M."/>
            <person name="Grigoriev I.V."/>
            <person name="Jeffries T.W."/>
        </authorList>
    </citation>
    <scope>NUCLEOTIDE SEQUENCE [LARGE SCALE GENOMIC DNA]</scope>
    <source>
        <strain evidence="3">NRRL YB-2248</strain>
    </source>
</reference>
<dbReference type="AlphaFoldDB" id="A0A1E4SY19"/>
<dbReference type="EMBL" id="KV453857">
    <property type="protein sequence ID" value="ODV84342.1"/>
    <property type="molecule type" value="Genomic_DNA"/>
</dbReference>